<dbReference type="InterPro" id="IPR003329">
    <property type="entry name" value="Cytidylyl_trans"/>
</dbReference>
<keyword evidence="1" id="KW-0808">Transferase</keyword>
<dbReference type="Proteomes" id="UP001163981">
    <property type="component" value="Chromosome"/>
</dbReference>
<dbReference type="InterPro" id="IPR029044">
    <property type="entry name" value="Nucleotide-diphossugar_trans"/>
</dbReference>
<reference evidence="1" key="1">
    <citation type="submission" date="2021-02" db="EMBL/GenBank/DDBJ databases">
        <title>Salinimicrobium sp. nov. isolated from seawater in Tongyeong, Republic of Korea.</title>
        <authorList>
            <person name="Lee S.-J."/>
        </authorList>
    </citation>
    <scope>NUCLEOTIDE SEQUENCE</scope>
    <source>
        <strain evidence="1">HN-2-9-2</strain>
    </source>
</reference>
<keyword evidence="1" id="KW-0548">Nucleotidyltransferase</keyword>
<evidence type="ECO:0000313" key="1">
    <source>
        <dbReference type="EMBL" id="UZH54857.1"/>
    </source>
</evidence>
<dbReference type="PANTHER" id="PTHR21485">
    <property type="entry name" value="HAD SUPERFAMILY MEMBERS CMAS AND KDSC"/>
    <property type="match status" value="1"/>
</dbReference>
<dbReference type="Gene3D" id="3.90.550.10">
    <property type="entry name" value="Spore Coat Polysaccharide Biosynthesis Protein SpsA, Chain A"/>
    <property type="match status" value="1"/>
</dbReference>
<protein>
    <submittedName>
        <fullName evidence="1">Acylneuraminate cytidylyltransferase family protein</fullName>
    </submittedName>
</protein>
<name>A0ABY6NPN5_9FLAO</name>
<dbReference type="SUPFAM" id="SSF53448">
    <property type="entry name" value="Nucleotide-diphospho-sugar transferases"/>
    <property type="match status" value="1"/>
</dbReference>
<organism evidence="1 2">
    <name type="scientific">Salinimicrobium tongyeongense</name>
    <dbReference type="NCBI Taxonomy" id="2809707"/>
    <lineage>
        <taxon>Bacteria</taxon>
        <taxon>Pseudomonadati</taxon>
        <taxon>Bacteroidota</taxon>
        <taxon>Flavobacteriia</taxon>
        <taxon>Flavobacteriales</taxon>
        <taxon>Flavobacteriaceae</taxon>
        <taxon>Salinimicrobium</taxon>
    </lineage>
</organism>
<dbReference type="Pfam" id="PF02348">
    <property type="entry name" value="CTP_transf_3"/>
    <property type="match status" value="1"/>
</dbReference>
<dbReference type="RefSeq" id="WP_265163196.1">
    <property type="nucleotide sequence ID" value="NZ_CP069620.1"/>
</dbReference>
<gene>
    <name evidence="1" type="ORF">JRG66_12900</name>
</gene>
<dbReference type="CDD" id="cd02513">
    <property type="entry name" value="CMP-NeuAc_Synthase"/>
    <property type="match status" value="1"/>
</dbReference>
<dbReference type="GO" id="GO:0016779">
    <property type="term" value="F:nucleotidyltransferase activity"/>
    <property type="evidence" value="ECO:0007669"/>
    <property type="project" value="UniProtKB-KW"/>
</dbReference>
<dbReference type="EMBL" id="CP069620">
    <property type="protein sequence ID" value="UZH54857.1"/>
    <property type="molecule type" value="Genomic_DNA"/>
</dbReference>
<dbReference type="PANTHER" id="PTHR21485:SF6">
    <property type="entry name" value="N-ACYLNEURAMINATE CYTIDYLYLTRANSFERASE-RELATED"/>
    <property type="match status" value="1"/>
</dbReference>
<evidence type="ECO:0000313" key="2">
    <source>
        <dbReference type="Proteomes" id="UP001163981"/>
    </source>
</evidence>
<keyword evidence="2" id="KW-1185">Reference proteome</keyword>
<accession>A0ABY6NPN5</accession>
<sequence length="234" mass="26006">MKILGLIPARGGSKGIPGKNIKSLGRKPLLQYTFESAKNSKLLSKVILSSDDPEIIAVAEEIGLEVPFRRPTALAADDTPTLDVVKHALNYFAQKGQNFDAVCLLQPTTPFRRTGLIDEAIGKFISGNFDSLLSVREVPAEFNPHWLFEENESGSLRLATGEKEIISRRQELPVAYHRDGAIYITKTEVLQKQNSLYGNNIGFIDTTGDPYVNIDIPQDWEKAERLLTMLSDFS</sequence>
<dbReference type="InterPro" id="IPR050793">
    <property type="entry name" value="CMP-NeuNAc_synthase"/>
</dbReference>
<proteinExistence type="predicted"/>